<proteinExistence type="predicted"/>
<name>A0AB37GM81_BACLI</name>
<sequence>MREKYINEGQAPSSLQEHCIRLSKKNNSVLYKVEQYLNKKMLSDTELAEIREIILDVSAEIVRLGQSLSGDLDERL</sequence>
<protein>
    <submittedName>
        <fullName evidence="1">Uncharacterized protein</fullName>
    </submittedName>
</protein>
<dbReference type="EMBL" id="CP065647">
    <property type="protein sequence ID" value="QPR71059.1"/>
    <property type="molecule type" value="Genomic_DNA"/>
</dbReference>
<organism evidence="1 2">
    <name type="scientific">Bacillus licheniformis</name>
    <dbReference type="NCBI Taxonomy" id="1402"/>
    <lineage>
        <taxon>Bacteria</taxon>
        <taxon>Bacillati</taxon>
        <taxon>Bacillota</taxon>
        <taxon>Bacilli</taxon>
        <taxon>Bacillales</taxon>
        <taxon>Bacillaceae</taxon>
        <taxon>Bacillus</taxon>
    </lineage>
</organism>
<evidence type="ECO:0000313" key="2">
    <source>
        <dbReference type="Proteomes" id="UP000595038"/>
    </source>
</evidence>
<evidence type="ECO:0000313" key="1">
    <source>
        <dbReference type="EMBL" id="QPR71059.1"/>
    </source>
</evidence>
<dbReference type="Proteomes" id="UP000595038">
    <property type="component" value="Chromosome"/>
</dbReference>
<gene>
    <name evidence="1" type="ORF">I6G80_14510</name>
</gene>
<reference evidence="1 2" key="1">
    <citation type="submission" date="2020-12" db="EMBL/GenBank/DDBJ databases">
        <title>FDA dAtabase for Regulatory Grade micrObial Sequences (FDA-ARGOS): Supporting development and validation of Infectious Disease Dx tests.</title>
        <authorList>
            <person name="Nelson B."/>
            <person name="Plummer A."/>
            <person name="Tallon L."/>
            <person name="Sadzewicz L."/>
            <person name="Zhao X."/>
            <person name="Boylan J."/>
            <person name="Ott S."/>
            <person name="Bowen H."/>
            <person name="Vavikolanu K."/>
            <person name="Mehta A."/>
            <person name="Aluvathingal J."/>
            <person name="Nadendla S."/>
            <person name="Myers T."/>
            <person name="Yan Y."/>
            <person name="Sichtig H."/>
        </authorList>
    </citation>
    <scope>NUCLEOTIDE SEQUENCE [LARGE SCALE GENOMIC DNA]</scope>
    <source>
        <strain evidence="1 2">FDAARGOS_923</strain>
    </source>
</reference>
<dbReference type="RefSeq" id="WP_142782663.1">
    <property type="nucleotide sequence ID" value="NZ_CP033218.1"/>
</dbReference>
<dbReference type="AlphaFoldDB" id="A0AB37GM81"/>
<accession>A0AB37GM81</accession>